<dbReference type="AlphaFoldDB" id="A0A6B2EC70"/>
<evidence type="ECO:0000256" key="2">
    <source>
        <dbReference type="ARBA" id="ARBA00022552"/>
    </source>
</evidence>
<feature type="domain" description="Nucleolar protein 11 C-terminal" evidence="8">
    <location>
        <begin position="449"/>
        <end position="646"/>
    </location>
</feature>
<dbReference type="GO" id="GO:0030490">
    <property type="term" value="P:maturation of SSU-rRNA"/>
    <property type="evidence" value="ECO:0007669"/>
    <property type="project" value="InterPro"/>
</dbReference>
<proteinExistence type="predicted"/>
<sequence length="646" mass="73533">MAKLLAYYTLCPVNDSREFLGISADSESGAIINTLTRNIVIITKLSDQKQIRSWTALEKLSNKVVFDGKSRKYVGVFGQRNLKCWSDSETNLKKIRRIKLQKNVKDLVTFGEEAEILVLFDDGSCCGLPEVTSGAAPNGVGPLAAGQDIEHPRVFSTIDGELILTFFVRNLASKEVDLMFSLLDRATKTPDGDFKRIRLDRGDQRLKLVGYSVTESLVLITIWSDKRIFRKALRFDEEEDGPGQFIAMLSAVSVEHPLSVVSVSPDYLAIYGANAGQEGSSLILYNLTFNVVQAKQFFKVYFDNSRLFVVDRNILLVAGQTLAVVPFRISRAQLADMVGSQRSPQKLSPIEKDYINEEDELEQAIKISSRKVLGQDFPESHQEVLKKFRKRPQCVTSVDLFDEQLSALKRSDFVMEFLERDRQKELEVKIFTHPLANVFSREEFELLASELEASGASEMEISDQLISLALASETEEEAMNCLRRYSCISEKNLVKCLIRAIDQKHWEFLLAILSVDFSHDFLVEELRSQLDTALVFPLLKRLLRFLESSGLEERPRIGDGNWDGDERLIEWLTALLDAHYHHMVMCGEEKVEKLLKQWRKVIQGYWMAIAKLKDFSPVLYSVSQNKVVKETKATSKWYSIEVVQLY</sequence>
<dbReference type="InterPro" id="IPR048897">
    <property type="entry name" value="Nol11_C"/>
</dbReference>
<feature type="domain" description="Nucleolar protein 11 N-terminal" evidence="7">
    <location>
        <begin position="1"/>
        <end position="328"/>
    </location>
</feature>
<dbReference type="InterPro" id="IPR012584">
    <property type="entry name" value="NOL11_N"/>
</dbReference>
<name>A0A6B2EC70_9DIPT</name>
<evidence type="ECO:0000259" key="8">
    <source>
        <dbReference type="Pfam" id="PF20998"/>
    </source>
</evidence>
<evidence type="ECO:0000256" key="1">
    <source>
        <dbReference type="ARBA" id="ARBA00004604"/>
    </source>
</evidence>
<keyword evidence="3" id="KW-0805">Transcription regulation</keyword>
<evidence type="ECO:0000313" key="9">
    <source>
        <dbReference type="EMBL" id="NBJ60969.1"/>
    </source>
</evidence>
<keyword evidence="5" id="KW-0804">Transcription</keyword>
<protein>
    <submittedName>
        <fullName evidence="9">Putative nucleolar protein 11</fullName>
    </submittedName>
</protein>
<reference evidence="9" key="1">
    <citation type="submission" date="2019-10" db="EMBL/GenBank/DDBJ databases">
        <title>Short sand fly seasons in Tbilisi, Georgia, hinder development of host immunity to saliva of the visceral leishmaniasis vector Phlebotomus kandelakii.</title>
        <authorList>
            <person name="Oliveira F."/>
            <person name="Giorgobiani E."/>
            <person name="Guimaraes-Costa A.B."/>
            <person name="Abdeladhim M."/>
            <person name="Oristian J."/>
            <person name="Tskhvaradze L."/>
            <person name="Tsertsvadze N."/>
            <person name="Zakalashvili M."/>
            <person name="Valenzuela J.G."/>
            <person name="Kamhawi S."/>
        </authorList>
    </citation>
    <scope>NUCLEOTIDE SEQUENCE</scope>
    <source>
        <strain evidence="9">Wild-capture in Tbilisi</strain>
        <tissue evidence="9">Salivary glands</tissue>
    </source>
</reference>
<organism evidence="9">
    <name type="scientific">Phlebotomus kandelakii</name>
    <dbReference type="NCBI Taxonomy" id="1109342"/>
    <lineage>
        <taxon>Eukaryota</taxon>
        <taxon>Metazoa</taxon>
        <taxon>Ecdysozoa</taxon>
        <taxon>Arthropoda</taxon>
        <taxon>Hexapoda</taxon>
        <taxon>Insecta</taxon>
        <taxon>Pterygota</taxon>
        <taxon>Neoptera</taxon>
        <taxon>Endopterygota</taxon>
        <taxon>Diptera</taxon>
        <taxon>Nematocera</taxon>
        <taxon>Psychodoidea</taxon>
        <taxon>Psychodidae</taxon>
        <taxon>Phlebotomus</taxon>
        <taxon>Larroussius</taxon>
    </lineage>
</organism>
<evidence type="ECO:0000259" key="7">
    <source>
        <dbReference type="Pfam" id="PF08168"/>
    </source>
</evidence>
<dbReference type="InterPro" id="IPR042859">
    <property type="entry name" value="NOL11"/>
</dbReference>
<dbReference type="GO" id="GO:0003723">
    <property type="term" value="F:RNA binding"/>
    <property type="evidence" value="ECO:0007669"/>
    <property type="project" value="TreeGrafter"/>
</dbReference>
<dbReference type="Pfam" id="PF08168">
    <property type="entry name" value="NOL11_N"/>
    <property type="match status" value="1"/>
</dbReference>
<dbReference type="PANTHER" id="PTHR15633">
    <property type="entry name" value="NUCLEOLAR PROTEIN 11"/>
    <property type="match status" value="1"/>
</dbReference>
<keyword evidence="6" id="KW-0539">Nucleus</keyword>
<dbReference type="Pfam" id="PF20998">
    <property type="entry name" value="Nol11_C"/>
    <property type="match status" value="1"/>
</dbReference>
<evidence type="ECO:0000256" key="5">
    <source>
        <dbReference type="ARBA" id="ARBA00023163"/>
    </source>
</evidence>
<dbReference type="GO" id="GO:0005730">
    <property type="term" value="C:nucleolus"/>
    <property type="evidence" value="ECO:0007669"/>
    <property type="project" value="UniProtKB-SubCell"/>
</dbReference>
<dbReference type="PANTHER" id="PTHR15633:SF2">
    <property type="entry name" value="NUCLEOLAR PROTEIN 11"/>
    <property type="match status" value="1"/>
</dbReference>
<evidence type="ECO:0000256" key="4">
    <source>
        <dbReference type="ARBA" id="ARBA00023159"/>
    </source>
</evidence>
<accession>A0A6B2EC70</accession>
<keyword evidence="4" id="KW-0010">Activator</keyword>
<evidence type="ECO:0000256" key="6">
    <source>
        <dbReference type="ARBA" id="ARBA00023242"/>
    </source>
</evidence>
<comment type="subcellular location">
    <subcellularLocation>
        <location evidence="1">Nucleus</location>
        <location evidence="1">Nucleolus</location>
    </subcellularLocation>
</comment>
<evidence type="ECO:0000256" key="3">
    <source>
        <dbReference type="ARBA" id="ARBA00023015"/>
    </source>
</evidence>
<keyword evidence="2" id="KW-0698">rRNA processing</keyword>
<dbReference type="EMBL" id="GIFK01003266">
    <property type="protein sequence ID" value="NBJ60969.1"/>
    <property type="molecule type" value="Transcribed_RNA"/>
</dbReference>